<dbReference type="Proteomes" id="UP000016931">
    <property type="component" value="Unassembled WGS sequence"/>
</dbReference>
<dbReference type="HOGENOM" id="CLU_1741724_0_0_1"/>
<evidence type="ECO:0000313" key="2">
    <source>
        <dbReference type="Proteomes" id="UP000016931"/>
    </source>
</evidence>
<gene>
    <name evidence="1" type="ORF">SEPMUDRAFT_116369</name>
</gene>
<accession>M3BZ14</accession>
<dbReference type="GeneID" id="27898387"/>
<evidence type="ECO:0000313" key="1">
    <source>
        <dbReference type="EMBL" id="EMF13321.1"/>
    </source>
</evidence>
<name>M3BZ14_SPHMS</name>
<dbReference type="OrthoDB" id="446635at2759"/>
<dbReference type="RefSeq" id="XP_016761442.1">
    <property type="nucleotide sequence ID" value="XM_016901250.1"/>
</dbReference>
<sequence length="150" mass="16978">MKITQTWSKSGFPYTSSRIGSRFPPSWDTDQRAEIIRRLRSPPRDDIDRQHSMVALEMTTMSDFGDILTLEITFQSDIMNPVNVSRPTAFSGCGRFAATVDVAQMARLDVGRYLSKDTSNFVLAHSPLQIHVLTMRWLSTARYVTVDSSD</sequence>
<keyword evidence="2" id="KW-1185">Reference proteome</keyword>
<organism evidence="1 2">
    <name type="scientific">Sphaerulina musiva (strain SO2202)</name>
    <name type="common">Poplar stem canker fungus</name>
    <name type="synonym">Septoria musiva</name>
    <dbReference type="NCBI Taxonomy" id="692275"/>
    <lineage>
        <taxon>Eukaryota</taxon>
        <taxon>Fungi</taxon>
        <taxon>Dikarya</taxon>
        <taxon>Ascomycota</taxon>
        <taxon>Pezizomycotina</taxon>
        <taxon>Dothideomycetes</taxon>
        <taxon>Dothideomycetidae</taxon>
        <taxon>Mycosphaerellales</taxon>
        <taxon>Mycosphaerellaceae</taxon>
        <taxon>Sphaerulina</taxon>
    </lineage>
</organism>
<reference evidence="1 2" key="1">
    <citation type="journal article" date="2012" name="PLoS Pathog.">
        <title>Diverse lifestyles and strategies of plant pathogenesis encoded in the genomes of eighteen Dothideomycetes fungi.</title>
        <authorList>
            <person name="Ohm R.A."/>
            <person name="Feau N."/>
            <person name="Henrissat B."/>
            <person name="Schoch C.L."/>
            <person name="Horwitz B.A."/>
            <person name="Barry K.W."/>
            <person name="Condon B.J."/>
            <person name="Copeland A.C."/>
            <person name="Dhillon B."/>
            <person name="Glaser F."/>
            <person name="Hesse C.N."/>
            <person name="Kosti I."/>
            <person name="LaButti K."/>
            <person name="Lindquist E.A."/>
            <person name="Lucas S."/>
            <person name="Salamov A.A."/>
            <person name="Bradshaw R.E."/>
            <person name="Ciuffetti L."/>
            <person name="Hamelin R.C."/>
            <person name="Kema G.H.J."/>
            <person name="Lawrence C."/>
            <person name="Scott J.A."/>
            <person name="Spatafora J.W."/>
            <person name="Turgeon B.G."/>
            <person name="de Wit P.J.G.M."/>
            <person name="Zhong S."/>
            <person name="Goodwin S.B."/>
            <person name="Grigoriev I.V."/>
        </authorList>
    </citation>
    <scope>NUCLEOTIDE SEQUENCE [LARGE SCALE GENOMIC DNA]</scope>
    <source>
        <strain evidence="1 2">SO2202</strain>
    </source>
</reference>
<proteinExistence type="predicted"/>
<dbReference type="EMBL" id="KB456263">
    <property type="protein sequence ID" value="EMF13321.1"/>
    <property type="molecule type" value="Genomic_DNA"/>
</dbReference>
<dbReference type="AlphaFoldDB" id="M3BZ14"/>
<protein>
    <submittedName>
        <fullName evidence="1">Uncharacterized protein</fullName>
    </submittedName>
</protein>